<dbReference type="EMBL" id="VAHF01000009">
    <property type="protein sequence ID" value="TXG53566.1"/>
    <property type="molecule type" value="Genomic_DNA"/>
</dbReference>
<sequence>MQLLIVVLKCSQLDVEIHSCRLFLEQEFSVFLQSVGRKNVGLKFVFTFLVKQPSQLKYLEWPSFQSTLKTATPTPVLVELLIVVPSSNLSVMDDTCYDDMNS</sequence>
<reference evidence="2" key="1">
    <citation type="journal article" date="2019" name="Gigascience">
        <title>De novo genome assembly of the endangered Acer yangbiense, a plant species with extremely small populations endemic to Yunnan Province, China.</title>
        <authorList>
            <person name="Yang J."/>
            <person name="Wariss H.M."/>
            <person name="Tao L."/>
            <person name="Zhang R."/>
            <person name="Yun Q."/>
            <person name="Hollingsworth P."/>
            <person name="Dao Z."/>
            <person name="Luo G."/>
            <person name="Guo H."/>
            <person name="Ma Y."/>
            <person name="Sun W."/>
        </authorList>
    </citation>
    <scope>NUCLEOTIDE SEQUENCE [LARGE SCALE GENOMIC DNA]</scope>
    <source>
        <strain evidence="2">cv. Malutang</strain>
    </source>
</reference>
<dbReference type="OrthoDB" id="1913236at2759"/>
<dbReference type="AlphaFoldDB" id="A0A5C7HBN9"/>
<name>A0A5C7HBN9_9ROSI</name>
<gene>
    <name evidence="1" type="ORF">EZV62_018822</name>
</gene>
<accession>A0A5C7HBN9</accession>
<keyword evidence="2" id="KW-1185">Reference proteome</keyword>
<evidence type="ECO:0000313" key="2">
    <source>
        <dbReference type="Proteomes" id="UP000323000"/>
    </source>
</evidence>
<dbReference type="PANTHER" id="PTHR37247:SF1">
    <property type="entry name" value="TRANSMEMBRANE PROTEIN"/>
    <property type="match status" value="1"/>
</dbReference>
<evidence type="ECO:0000313" key="1">
    <source>
        <dbReference type="EMBL" id="TXG53566.1"/>
    </source>
</evidence>
<dbReference type="Proteomes" id="UP000323000">
    <property type="component" value="Chromosome 9"/>
</dbReference>
<proteinExistence type="predicted"/>
<dbReference type="PANTHER" id="PTHR37247">
    <property type="entry name" value="TRANSMEMBRANE PROTEIN"/>
    <property type="match status" value="1"/>
</dbReference>
<comment type="caution">
    <text evidence="1">The sequence shown here is derived from an EMBL/GenBank/DDBJ whole genome shotgun (WGS) entry which is preliminary data.</text>
</comment>
<protein>
    <submittedName>
        <fullName evidence="1">Uncharacterized protein</fullName>
    </submittedName>
</protein>
<organism evidence="1 2">
    <name type="scientific">Acer yangbiense</name>
    <dbReference type="NCBI Taxonomy" id="1000413"/>
    <lineage>
        <taxon>Eukaryota</taxon>
        <taxon>Viridiplantae</taxon>
        <taxon>Streptophyta</taxon>
        <taxon>Embryophyta</taxon>
        <taxon>Tracheophyta</taxon>
        <taxon>Spermatophyta</taxon>
        <taxon>Magnoliopsida</taxon>
        <taxon>eudicotyledons</taxon>
        <taxon>Gunneridae</taxon>
        <taxon>Pentapetalae</taxon>
        <taxon>rosids</taxon>
        <taxon>malvids</taxon>
        <taxon>Sapindales</taxon>
        <taxon>Sapindaceae</taxon>
        <taxon>Hippocastanoideae</taxon>
        <taxon>Acereae</taxon>
        <taxon>Acer</taxon>
    </lineage>
</organism>